<dbReference type="RefSeq" id="WP_269309074.1">
    <property type="nucleotide sequence ID" value="NZ_CP098242.1"/>
</dbReference>
<sequence length="59" mass="7097">MTMYRLYEVYEYGKLGQVVDKKKAAEWKAMAEKTMKEEGISRNDWVDDFRLKMEEANKN</sequence>
<gene>
    <name evidence="1" type="ORF">NB640_12810</name>
</gene>
<dbReference type="EMBL" id="CP098242">
    <property type="protein sequence ID" value="WAW10076.1"/>
    <property type="molecule type" value="Genomic_DNA"/>
</dbReference>
<dbReference type="AlphaFoldDB" id="A0A9E9LXI4"/>
<evidence type="ECO:0000313" key="1">
    <source>
        <dbReference type="EMBL" id="WAW10076.1"/>
    </source>
</evidence>
<reference evidence="1" key="1">
    <citation type="journal article" date="2022" name="Front. Microbiol.">
        <title>New perspectives on an old grouping: The genomic and phenotypic variability of Oxalobacter formigenes and the implications for calcium oxalate stone prevention.</title>
        <authorList>
            <person name="Chmiel J.A."/>
            <person name="Carr C."/>
            <person name="Stuivenberg G.A."/>
            <person name="Venema R."/>
            <person name="Chanyi R.M."/>
            <person name="Al K.F."/>
            <person name="Giguere D."/>
            <person name="Say H."/>
            <person name="Akouris P.P."/>
            <person name="Dominguez Romero S.A."/>
            <person name="Kwong A."/>
            <person name="Tai V."/>
            <person name="Koval S.F."/>
            <person name="Razvi H."/>
            <person name="Bjazevic J."/>
            <person name="Burton J.P."/>
        </authorList>
    </citation>
    <scope>NUCLEOTIDE SEQUENCE</scope>
    <source>
        <strain evidence="1">WoOx3</strain>
    </source>
</reference>
<evidence type="ECO:0000313" key="2">
    <source>
        <dbReference type="Proteomes" id="UP001156215"/>
    </source>
</evidence>
<accession>A0A9E9LXI4</accession>
<dbReference type="Proteomes" id="UP001156215">
    <property type="component" value="Chromosome"/>
</dbReference>
<organism evidence="1 2">
    <name type="scientific">Oxalobacter vibrioformis</name>
    <dbReference type="NCBI Taxonomy" id="933080"/>
    <lineage>
        <taxon>Bacteria</taxon>
        <taxon>Pseudomonadati</taxon>
        <taxon>Pseudomonadota</taxon>
        <taxon>Betaproteobacteria</taxon>
        <taxon>Burkholderiales</taxon>
        <taxon>Oxalobacteraceae</taxon>
        <taxon>Oxalobacter</taxon>
    </lineage>
</organism>
<proteinExistence type="predicted"/>
<protein>
    <submittedName>
        <fullName evidence="1">Uncharacterized protein</fullName>
    </submittedName>
</protein>
<keyword evidence="2" id="KW-1185">Reference proteome</keyword>
<dbReference type="KEGG" id="ovb:NB640_12810"/>
<name>A0A9E9LXI4_9BURK</name>